<dbReference type="RefSeq" id="WP_317936456.1">
    <property type="nucleotide sequence ID" value="NZ_JAUBDH010000008.1"/>
</dbReference>
<evidence type="ECO:0000313" key="16">
    <source>
        <dbReference type="Proteomes" id="UP001280629"/>
    </source>
</evidence>
<dbReference type="PROSITE" id="PS50109">
    <property type="entry name" value="HIS_KIN"/>
    <property type="match status" value="1"/>
</dbReference>
<dbReference type="PRINTS" id="PR00344">
    <property type="entry name" value="BCTRLSENSOR"/>
</dbReference>
<organism evidence="15 16">
    <name type="scientific">Sporosarcina aquimarina</name>
    <dbReference type="NCBI Taxonomy" id="114975"/>
    <lineage>
        <taxon>Bacteria</taxon>
        <taxon>Bacillati</taxon>
        <taxon>Bacillota</taxon>
        <taxon>Bacilli</taxon>
        <taxon>Bacillales</taxon>
        <taxon>Caryophanaceae</taxon>
        <taxon>Sporosarcina</taxon>
    </lineage>
</organism>
<comment type="subcellular location">
    <subcellularLocation>
        <location evidence="2">Cell membrane</location>
        <topology evidence="2">Multi-pass membrane protein</topology>
    </subcellularLocation>
</comment>
<evidence type="ECO:0000256" key="3">
    <source>
        <dbReference type="ARBA" id="ARBA00012438"/>
    </source>
</evidence>
<keyword evidence="9" id="KW-0067">ATP-binding</keyword>
<evidence type="ECO:0000313" key="15">
    <source>
        <dbReference type="EMBL" id="MDW0110887.1"/>
    </source>
</evidence>
<evidence type="ECO:0000259" key="14">
    <source>
        <dbReference type="PROSITE" id="PS50109"/>
    </source>
</evidence>
<evidence type="ECO:0000256" key="7">
    <source>
        <dbReference type="ARBA" id="ARBA00022741"/>
    </source>
</evidence>
<dbReference type="GO" id="GO:0004673">
    <property type="term" value="F:protein histidine kinase activity"/>
    <property type="evidence" value="ECO:0007669"/>
    <property type="project" value="UniProtKB-EC"/>
</dbReference>
<evidence type="ECO:0000256" key="2">
    <source>
        <dbReference type="ARBA" id="ARBA00004651"/>
    </source>
</evidence>
<dbReference type="EC" id="2.7.13.3" evidence="3"/>
<comment type="catalytic activity">
    <reaction evidence="1">
        <text>ATP + protein L-histidine = ADP + protein N-phospho-L-histidine.</text>
        <dbReference type="EC" id="2.7.13.3"/>
    </reaction>
</comment>
<dbReference type="Pfam" id="PF02518">
    <property type="entry name" value="HATPase_c"/>
    <property type="match status" value="1"/>
</dbReference>
<evidence type="ECO:0000256" key="5">
    <source>
        <dbReference type="ARBA" id="ARBA00022679"/>
    </source>
</evidence>
<protein>
    <recommendedName>
        <fullName evidence="3">histidine kinase</fullName>
        <ecNumber evidence="3">2.7.13.3</ecNumber>
    </recommendedName>
</protein>
<feature type="transmembrane region" description="Helical" evidence="13">
    <location>
        <begin position="12"/>
        <end position="29"/>
    </location>
</feature>
<dbReference type="SUPFAM" id="SSF55874">
    <property type="entry name" value="ATPase domain of HSP90 chaperone/DNA topoisomerase II/histidine kinase"/>
    <property type="match status" value="1"/>
</dbReference>
<keyword evidence="6 13" id="KW-0812">Transmembrane</keyword>
<evidence type="ECO:0000256" key="12">
    <source>
        <dbReference type="ARBA" id="ARBA00023136"/>
    </source>
</evidence>
<feature type="transmembrane region" description="Helical" evidence="13">
    <location>
        <begin position="41"/>
        <end position="59"/>
    </location>
</feature>
<keyword evidence="7" id="KW-0547">Nucleotide-binding</keyword>
<dbReference type="InterPro" id="IPR036890">
    <property type="entry name" value="HATPase_C_sf"/>
</dbReference>
<dbReference type="PANTHER" id="PTHR45453:SF2">
    <property type="entry name" value="HISTIDINE KINASE"/>
    <property type="match status" value="1"/>
</dbReference>
<evidence type="ECO:0000256" key="9">
    <source>
        <dbReference type="ARBA" id="ARBA00022840"/>
    </source>
</evidence>
<evidence type="ECO:0000256" key="4">
    <source>
        <dbReference type="ARBA" id="ARBA00022475"/>
    </source>
</evidence>
<feature type="domain" description="Histidine kinase" evidence="14">
    <location>
        <begin position="126"/>
        <end position="333"/>
    </location>
</feature>
<comment type="caution">
    <text evidence="15">The sequence shown here is derived from an EMBL/GenBank/DDBJ whole genome shotgun (WGS) entry which is preliminary data.</text>
</comment>
<dbReference type="InterPro" id="IPR005467">
    <property type="entry name" value="His_kinase_dom"/>
</dbReference>
<name>A0ABU4G5G8_9BACL</name>
<evidence type="ECO:0000256" key="6">
    <source>
        <dbReference type="ARBA" id="ARBA00022692"/>
    </source>
</evidence>
<evidence type="ECO:0000256" key="11">
    <source>
        <dbReference type="ARBA" id="ARBA00023012"/>
    </source>
</evidence>
<gene>
    <name evidence="15" type="ORF">QT716_12655</name>
</gene>
<evidence type="ECO:0000256" key="10">
    <source>
        <dbReference type="ARBA" id="ARBA00022989"/>
    </source>
</evidence>
<dbReference type="Proteomes" id="UP001280629">
    <property type="component" value="Unassembled WGS sequence"/>
</dbReference>
<keyword evidence="11" id="KW-0902">Two-component regulatory system</keyword>
<keyword evidence="8 15" id="KW-0418">Kinase</keyword>
<dbReference type="Gene3D" id="3.30.565.10">
    <property type="entry name" value="Histidine kinase-like ATPase, C-terminal domain"/>
    <property type="match status" value="1"/>
</dbReference>
<keyword evidence="16" id="KW-1185">Reference proteome</keyword>
<keyword evidence="4" id="KW-1003">Cell membrane</keyword>
<dbReference type="EMBL" id="JAUBDH010000008">
    <property type="protein sequence ID" value="MDW0110887.1"/>
    <property type="molecule type" value="Genomic_DNA"/>
</dbReference>
<dbReference type="InterPro" id="IPR050351">
    <property type="entry name" value="BphY/WalK/GraS-like"/>
</dbReference>
<keyword evidence="5 15" id="KW-0808">Transferase</keyword>
<accession>A0ABU4G5G8</accession>
<keyword evidence="12 13" id="KW-0472">Membrane</keyword>
<proteinExistence type="predicted"/>
<dbReference type="InterPro" id="IPR004358">
    <property type="entry name" value="Sig_transdc_His_kin-like_C"/>
</dbReference>
<evidence type="ECO:0000256" key="8">
    <source>
        <dbReference type="ARBA" id="ARBA00022777"/>
    </source>
</evidence>
<dbReference type="InterPro" id="IPR003594">
    <property type="entry name" value="HATPase_dom"/>
</dbReference>
<reference evidence="15 16" key="1">
    <citation type="submission" date="2023-06" db="EMBL/GenBank/DDBJ databases">
        <title>Sporosarcina sp. nov., isolated from Korean traditional fermented seafood 'Jeotgal'.</title>
        <authorList>
            <person name="Yang A.-I."/>
            <person name="Shin N.-R."/>
        </authorList>
    </citation>
    <scope>NUCLEOTIDE SEQUENCE [LARGE SCALE GENOMIC DNA]</scope>
    <source>
        <strain evidence="15 16">KCTC3840</strain>
    </source>
</reference>
<sequence>MLRIYIVDRKSWIALFLGSLLLTDLLLFLDQGFAINPVSVGYLNVLLLSIFIVFVIWRYRKETAYTRSLSRLLEELPDDWQEGLPSTIFHQDAMTSELLQHVDASYRKQMAKMREFVQSEQNDTAAWVHEVKAPLTAMKLLIDANRKIPEFRKIEAEWLRVHLLIDQQLYISRLPSLEADYVVEQADIVRIAAEEVRQLMPWCLEKNIAFEIAEESLEVVTDQKWSRFILRQLLTNAVKYSPPGGTIALQTSVDETGHLSIIVADEGPGIPAHEMPRIFDRGFTGSAGRIQHAATGLGLYLAKQAADKIGVRLDGQSDGSTGTQMVITFSVENEFDATRK</sequence>
<evidence type="ECO:0000256" key="1">
    <source>
        <dbReference type="ARBA" id="ARBA00000085"/>
    </source>
</evidence>
<dbReference type="PANTHER" id="PTHR45453">
    <property type="entry name" value="PHOSPHATE REGULON SENSOR PROTEIN PHOR"/>
    <property type="match status" value="1"/>
</dbReference>
<keyword evidence="10 13" id="KW-1133">Transmembrane helix</keyword>
<evidence type="ECO:0000256" key="13">
    <source>
        <dbReference type="SAM" id="Phobius"/>
    </source>
</evidence>
<dbReference type="SMART" id="SM00387">
    <property type="entry name" value="HATPase_c"/>
    <property type="match status" value="1"/>
</dbReference>